<dbReference type="SMART" id="SM00448">
    <property type="entry name" value="REC"/>
    <property type="match status" value="1"/>
</dbReference>
<protein>
    <submittedName>
        <fullName evidence="6">CheY-like chemotaxis protein</fullName>
    </submittedName>
</protein>
<gene>
    <name evidence="6" type="ORF">J2Z17_005013</name>
</gene>
<name>A0ABS4E6K0_9HYPH</name>
<keyword evidence="7" id="KW-1185">Reference proteome</keyword>
<evidence type="ECO:0000313" key="6">
    <source>
        <dbReference type="EMBL" id="MBP1853551.1"/>
    </source>
</evidence>
<evidence type="ECO:0000256" key="3">
    <source>
        <dbReference type="ARBA" id="ARBA00023163"/>
    </source>
</evidence>
<organism evidence="6 7">
    <name type="scientific">Rhizobium halophytocola</name>
    <dbReference type="NCBI Taxonomy" id="735519"/>
    <lineage>
        <taxon>Bacteria</taxon>
        <taxon>Pseudomonadati</taxon>
        <taxon>Pseudomonadota</taxon>
        <taxon>Alphaproteobacteria</taxon>
        <taxon>Hyphomicrobiales</taxon>
        <taxon>Rhizobiaceae</taxon>
        <taxon>Rhizobium/Agrobacterium group</taxon>
        <taxon>Rhizobium</taxon>
    </lineage>
</organism>
<proteinExistence type="predicted"/>
<dbReference type="InterPro" id="IPR001789">
    <property type="entry name" value="Sig_transdc_resp-reg_receiver"/>
</dbReference>
<comment type="caution">
    <text evidence="6">The sequence shown here is derived from an EMBL/GenBank/DDBJ whole genome shotgun (WGS) entry which is preliminary data.</text>
</comment>
<dbReference type="EMBL" id="JAGGJU010000020">
    <property type="protein sequence ID" value="MBP1853551.1"/>
    <property type="molecule type" value="Genomic_DNA"/>
</dbReference>
<feature type="domain" description="Response regulatory" evidence="5">
    <location>
        <begin position="9"/>
        <end position="126"/>
    </location>
</feature>
<evidence type="ECO:0000256" key="2">
    <source>
        <dbReference type="ARBA" id="ARBA00023015"/>
    </source>
</evidence>
<keyword evidence="1 4" id="KW-0597">Phosphoprotein</keyword>
<dbReference type="SUPFAM" id="SSF52172">
    <property type="entry name" value="CheY-like"/>
    <property type="match status" value="1"/>
</dbReference>
<dbReference type="PROSITE" id="PS50110">
    <property type="entry name" value="RESPONSE_REGULATORY"/>
    <property type="match status" value="1"/>
</dbReference>
<keyword evidence="3" id="KW-0804">Transcription</keyword>
<reference evidence="6 7" key="1">
    <citation type="submission" date="2021-03" db="EMBL/GenBank/DDBJ databases">
        <title>Genomic Encyclopedia of Type Strains, Phase IV (KMG-IV): sequencing the most valuable type-strain genomes for metagenomic binning, comparative biology and taxonomic classification.</title>
        <authorList>
            <person name="Goeker M."/>
        </authorList>
    </citation>
    <scope>NUCLEOTIDE SEQUENCE [LARGE SCALE GENOMIC DNA]</scope>
    <source>
        <strain evidence="6 7">DSM 21600</strain>
    </source>
</reference>
<evidence type="ECO:0000256" key="4">
    <source>
        <dbReference type="PROSITE-ProRule" id="PRU00169"/>
    </source>
</evidence>
<dbReference type="Proteomes" id="UP000759443">
    <property type="component" value="Unassembled WGS sequence"/>
</dbReference>
<feature type="modified residue" description="4-aspartylphosphate" evidence="4">
    <location>
        <position position="59"/>
    </location>
</feature>
<dbReference type="InterPro" id="IPR050595">
    <property type="entry name" value="Bact_response_regulator"/>
</dbReference>
<dbReference type="InterPro" id="IPR011006">
    <property type="entry name" value="CheY-like_superfamily"/>
</dbReference>
<keyword evidence="2" id="KW-0805">Transcription regulation</keyword>
<sequence length="141" mass="15693">MPEQETLHRIILIDDEPDILEIASLCLETVGKIRVSARSSARGIVEFIDRIRPDLILLDVMMPEIDGPTALTHMRADPRFDHIPIVFMTARIQPEEVREYIEMGAIGVVGKPFDPMGISDELKRLWSESRASGSVALSAVG</sequence>
<evidence type="ECO:0000259" key="5">
    <source>
        <dbReference type="PROSITE" id="PS50110"/>
    </source>
</evidence>
<dbReference type="PANTHER" id="PTHR44591:SF3">
    <property type="entry name" value="RESPONSE REGULATORY DOMAIN-CONTAINING PROTEIN"/>
    <property type="match status" value="1"/>
</dbReference>
<evidence type="ECO:0000256" key="1">
    <source>
        <dbReference type="ARBA" id="ARBA00022553"/>
    </source>
</evidence>
<dbReference type="RefSeq" id="WP_209949477.1">
    <property type="nucleotide sequence ID" value="NZ_JAGGJU010000020.1"/>
</dbReference>
<dbReference type="Pfam" id="PF00072">
    <property type="entry name" value="Response_reg"/>
    <property type="match status" value="1"/>
</dbReference>
<accession>A0ABS4E6K0</accession>
<dbReference type="PANTHER" id="PTHR44591">
    <property type="entry name" value="STRESS RESPONSE REGULATOR PROTEIN 1"/>
    <property type="match status" value="1"/>
</dbReference>
<dbReference type="Gene3D" id="3.40.50.2300">
    <property type="match status" value="1"/>
</dbReference>
<evidence type="ECO:0000313" key="7">
    <source>
        <dbReference type="Proteomes" id="UP000759443"/>
    </source>
</evidence>